<proteinExistence type="predicted"/>
<reference evidence="1 2" key="1">
    <citation type="submission" date="2024-02" db="EMBL/GenBank/DDBJ databases">
        <title>Comparative Genomic Analysis of Flavobacterium Species Causing Columnaris Disease of Freshwater Fish in Thailand: Insights into Virulence and Resistance Mechanisms.</title>
        <authorList>
            <person name="Nguyen D."/>
            <person name="Chokmangmeepisarn P."/>
            <person name="Khianchaikhan K."/>
            <person name="Morishita M."/>
            <person name="Bunnoy A."/>
            <person name="Rodkhum C."/>
        </authorList>
    </citation>
    <scope>NUCLEOTIDE SEQUENCE [LARGE SCALE GENOMIC DNA]</scope>
    <source>
        <strain evidence="1 2">PCBSB2203</strain>
    </source>
</reference>
<accession>A0ABW8PKG3</accession>
<comment type="caution">
    <text evidence="1">The sequence shown here is derived from an EMBL/GenBank/DDBJ whole genome shotgun (WGS) entry which is preliminary data.</text>
</comment>
<sequence>MIKYFELQNWEKLKVNGSIKHNGKSFTGIKENINLENNSCSKETYVNGIDHGCSLQCGFKDCELYLAIYIYMG</sequence>
<name>A0ABW8PKG3_9FLAO</name>
<gene>
    <name evidence="1" type="ORF">V3467_13295</name>
</gene>
<dbReference type="RefSeq" id="WP_088467012.1">
    <property type="nucleotide sequence ID" value="NZ_JALDSR010000001.1"/>
</dbReference>
<evidence type="ECO:0000313" key="1">
    <source>
        <dbReference type="EMBL" id="MFK7004811.1"/>
    </source>
</evidence>
<organism evidence="1 2">
    <name type="scientific">Flavobacterium covae</name>
    <dbReference type="NCBI Taxonomy" id="2906076"/>
    <lineage>
        <taxon>Bacteria</taxon>
        <taxon>Pseudomonadati</taxon>
        <taxon>Bacteroidota</taxon>
        <taxon>Flavobacteriia</taxon>
        <taxon>Flavobacteriales</taxon>
        <taxon>Flavobacteriaceae</taxon>
        <taxon>Flavobacterium</taxon>
    </lineage>
</organism>
<keyword evidence="2" id="KW-1185">Reference proteome</keyword>
<dbReference type="EMBL" id="JAZHOJ010000047">
    <property type="protein sequence ID" value="MFK7004811.1"/>
    <property type="molecule type" value="Genomic_DNA"/>
</dbReference>
<protein>
    <submittedName>
        <fullName evidence="1">Uncharacterized protein</fullName>
    </submittedName>
</protein>
<dbReference type="Proteomes" id="UP001621713">
    <property type="component" value="Unassembled WGS sequence"/>
</dbReference>
<evidence type="ECO:0000313" key="2">
    <source>
        <dbReference type="Proteomes" id="UP001621713"/>
    </source>
</evidence>